<dbReference type="RefSeq" id="WP_272180115.1">
    <property type="nucleotide sequence ID" value="NZ_JAQOMS010000002.1"/>
</dbReference>
<evidence type="ECO:0000313" key="1">
    <source>
        <dbReference type="EMBL" id="MDC2888512.1"/>
    </source>
</evidence>
<dbReference type="Proteomes" id="UP001528411">
    <property type="component" value="Unassembled WGS sequence"/>
</dbReference>
<organism evidence="1 2">
    <name type="scientific">Psychrosphaera algicola</name>
    <dbReference type="NCBI Taxonomy" id="3023714"/>
    <lineage>
        <taxon>Bacteria</taxon>
        <taxon>Pseudomonadati</taxon>
        <taxon>Pseudomonadota</taxon>
        <taxon>Gammaproteobacteria</taxon>
        <taxon>Alteromonadales</taxon>
        <taxon>Pseudoalteromonadaceae</taxon>
        <taxon>Psychrosphaera</taxon>
    </lineage>
</organism>
<name>A0ABT5FC47_9GAMM</name>
<sequence length="229" mass="26655">MFKLKETSLVNEEVTINEFSLIVYGVVSLELFPSIKGDFKLIQKILDEGWDNDSSKGNLVAANTLAYYLGSSFRNSDFPKSTSFTEMDYYKGNLNKARFSFSALLDWWNTYSEIDDSYIPDWIAKLLFEDNKAEHLSCSREIEKEYPLLLRLLIEIHRNMNWDSKEFQDDLKLTYLTQARELGLDLPKNNRQAKNIWDLDYHGVKDGFLSQNIQEVVMKITKPKNFTSG</sequence>
<gene>
    <name evidence="1" type="ORF">PN838_06800</name>
</gene>
<accession>A0ABT5FC47</accession>
<reference evidence="1 2" key="1">
    <citation type="submission" date="2023-01" db="EMBL/GenBank/DDBJ databases">
        <title>Psychrosphaera sp. nov., isolated from marine algae.</title>
        <authorList>
            <person name="Bayburt H."/>
            <person name="Choi B.J."/>
            <person name="Kim J.M."/>
            <person name="Choi D.G."/>
            <person name="Jeon C.O."/>
        </authorList>
    </citation>
    <scope>NUCLEOTIDE SEQUENCE [LARGE SCALE GENOMIC DNA]</scope>
    <source>
        <strain evidence="1 2">G1-22</strain>
    </source>
</reference>
<keyword evidence="2" id="KW-1185">Reference proteome</keyword>
<protein>
    <submittedName>
        <fullName evidence="1">Uncharacterized protein</fullName>
    </submittedName>
</protein>
<proteinExistence type="predicted"/>
<dbReference type="EMBL" id="JAQOMS010000002">
    <property type="protein sequence ID" value="MDC2888512.1"/>
    <property type="molecule type" value="Genomic_DNA"/>
</dbReference>
<comment type="caution">
    <text evidence="1">The sequence shown here is derived from an EMBL/GenBank/DDBJ whole genome shotgun (WGS) entry which is preliminary data.</text>
</comment>
<evidence type="ECO:0000313" key="2">
    <source>
        <dbReference type="Proteomes" id="UP001528411"/>
    </source>
</evidence>